<dbReference type="Pfam" id="PF07905">
    <property type="entry name" value="PucR"/>
    <property type="match status" value="1"/>
</dbReference>
<accession>A0A543KMZ7</accession>
<evidence type="ECO:0000313" key="4">
    <source>
        <dbReference type="Proteomes" id="UP000315133"/>
    </source>
</evidence>
<dbReference type="InterPro" id="IPR025736">
    <property type="entry name" value="PucR_C-HTH_dom"/>
</dbReference>
<dbReference type="InterPro" id="IPR012914">
    <property type="entry name" value="PucR_dom"/>
</dbReference>
<protein>
    <submittedName>
        <fullName evidence="3">Purine catabolism regulator</fullName>
    </submittedName>
</protein>
<dbReference type="Gene3D" id="1.10.10.2840">
    <property type="entry name" value="PucR C-terminal helix-turn-helix domain"/>
    <property type="match status" value="1"/>
</dbReference>
<evidence type="ECO:0000259" key="1">
    <source>
        <dbReference type="Pfam" id="PF07905"/>
    </source>
</evidence>
<gene>
    <name evidence="3" type="ORF">FB476_1318</name>
</gene>
<sequence>MLTLAEFLAHECVRRAEPELLGRDEHREREVQWVHSSEIYEIAPLLSGGEVLLTTGLGLAGADAGSRRHWVRDVAARGVAAVALEPGRSLPEVPPEIVDEARRADLPLVVLRAVVPFAEICRQVNSDLLSAELARLRRSDELVRQLHDEAADGAGVEEVVVRIARSVGAPVEVSTLSGQVVAAAAPPDGPARRPDDHPARSVVRVAGAPWGHVLVGARSSPETQFYADRVAAVVGLVVERSVPEGVGAGRAGVALLGDLLERGTATTPDRTSLLARMASCGFHPAPHHAVVGVAGACADPRRSAMLLARAEGLGPHLVDAVRGQVLGLVAVAAAGDPAGRVADLLDGTARDTGTELVVGPPVGLPLAGRTLQRARAGLAVGPGVPGAASWRRSTVPHLLGAVPPDQLDTFLDDALGALRRWDREHGTELVRTLDVWIEHGLNISAAARALLVRRQTVHERLARIRDTLGYDPADGRELGHLVAAVAAARVRRPGSDGA</sequence>
<dbReference type="EMBL" id="VFPU01000001">
    <property type="protein sequence ID" value="TQM96450.1"/>
    <property type="molecule type" value="Genomic_DNA"/>
</dbReference>
<dbReference type="InterPro" id="IPR042070">
    <property type="entry name" value="PucR_C-HTH_sf"/>
</dbReference>
<evidence type="ECO:0000313" key="3">
    <source>
        <dbReference type="EMBL" id="TQM96450.1"/>
    </source>
</evidence>
<reference evidence="3 4" key="1">
    <citation type="submission" date="2019-06" db="EMBL/GenBank/DDBJ databases">
        <title>Sequencing the genomes of 1000 actinobacteria strains.</title>
        <authorList>
            <person name="Klenk H.-P."/>
        </authorList>
    </citation>
    <scope>NUCLEOTIDE SEQUENCE [LARGE SCALE GENOMIC DNA]</scope>
    <source>
        <strain evidence="3 4">DSM 12362</strain>
    </source>
</reference>
<evidence type="ECO:0000259" key="2">
    <source>
        <dbReference type="Pfam" id="PF13556"/>
    </source>
</evidence>
<comment type="caution">
    <text evidence="3">The sequence shown here is derived from an EMBL/GenBank/DDBJ whole genome shotgun (WGS) entry which is preliminary data.</text>
</comment>
<dbReference type="InterPro" id="IPR051448">
    <property type="entry name" value="CdaR-like_regulators"/>
</dbReference>
<dbReference type="RefSeq" id="WP_170233554.1">
    <property type="nucleotide sequence ID" value="NZ_BAAAIL010000003.1"/>
</dbReference>
<feature type="domain" description="PucR C-terminal helix-turn-helix" evidence="2">
    <location>
        <begin position="429"/>
        <end position="486"/>
    </location>
</feature>
<dbReference type="Proteomes" id="UP000315133">
    <property type="component" value="Unassembled WGS sequence"/>
</dbReference>
<organism evidence="3 4">
    <name type="scientific">Ornithinimicrobium humiphilum</name>
    <dbReference type="NCBI Taxonomy" id="125288"/>
    <lineage>
        <taxon>Bacteria</taxon>
        <taxon>Bacillati</taxon>
        <taxon>Actinomycetota</taxon>
        <taxon>Actinomycetes</taxon>
        <taxon>Micrococcales</taxon>
        <taxon>Ornithinimicrobiaceae</taxon>
        <taxon>Ornithinimicrobium</taxon>
    </lineage>
</organism>
<dbReference type="Pfam" id="PF13556">
    <property type="entry name" value="HTH_30"/>
    <property type="match status" value="1"/>
</dbReference>
<dbReference type="AlphaFoldDB" id="A0A543KMZ7"/>
<dbReference type="PANTHER" id="PTHR33744">
    <property type="entry name" value="CARBOHYDRATE DIACID REGULATOR"/>
    <property type="match status" value="1"/>
</dbReference>
<proteinExistence type="predicted"/>
<keyword evidence="4" id="KW-1185">Reference proteome</keyword>
<feature type="domain" description="Purine catabolism PurC-like" evidence="1">
    <location>
        <begin position="8"/>
        <end position="127"/>
    </location>
</feature>
<name>A0A543KMZ7_9MICO</name>
<dbReference type="PANTHER" id="PTHR33744:SF1">
    <property type="entry name" value="DNA-BINDING TRANSCRIPTIONAL ACTIVATOR ADER"/>
    <property type="match status" value="1"/>
</dbReference>